<reference evidence="5 6" key="1">
    <citation type="submission" date="2016-01" db="EMBL/GenBank/DDBJ databases">
        <title>Draft Genome Sequences of Seven Thermophilic Sporeformers Isolated from Foods.</title>
        <authorList>
            <person name="Berendsen E.M."/>
            <person name="Wells-Bennik M.H."/>
            <person name="Krawcyk A.O."/>
            <person name="De Jong A."/>
            <person name="Holsappel S."/>
            <person name="Eijlander R.T."/>
            <person name="Kuipers O.P."/>
        </authorList>
    </citation>
    <scope>NUCLEOTIDE SEQUENCE [LARGE SCALE GENOMIC DNA]</scope>
    <source>
        <strain evidence="3 5">B4109</strain>
        <strain evidence="4 6">B4114</strain>
    </source>
</reference>
<dbReference type="EMBL" id="LQYV01000132">
    <property type="protein sequence ID" value="KYD21722.1"/>
    <property type="molecule type" value="Genomic_DNA"/>
</dbReference>
<evidence type="ECO:0000313" key="4">
    <source>
        <dbReference type="EMBL" id="KYD33733.1"/>
    </source>
</evidence>
<dbReference type="PATRIC" id="fig|1422.17.peg.509"/>
<evidence type="ECO:0000313" key="7">
    <source>
        <dbReference type="Proteomes" id="UP000773850"/>
    </source>
</evidence>
<dbReference type="AlphaFoldDB" id="A0A150MBV1"/>
<dbReference type="Proteomes" id="UP000773850">
    <property type="component" value="Unassembled WGS sequence"/>
</dbReference>
<evidence type="ECO:0000256" key="1">
    <source>
        <dbReference type="SAM" id="MobiDB-lite"/>
    </source>
</evidence>
<feature type="region of interest" description="Disordered" evidence="1">
    <location>
        <begin position="53"/>
        <end position="74"/>
    </location>
</feature>
<accession>A0A150MBV1</accession>
<dbReference type="EMBL" id="LUCS01000028">
    <property type="protein sequence ID" value="KAF6510019.1"/>
    <property type="molecule type" value="Genomic_DNA"/>
</dbReference>
<reference evidence="2 7" key="2">
    <citation type="submission" date="2016-03" db="EMBL/GenBank/DDBJ databases">
        <title>Spore heat resistance.</title>
        <authorList>
            <person name="Boekhorst J."/>
            <person name="Berendsen E.M."/>
            <person name="Wells-Bennik M.H."/>
            <person name="Kuipers O.P."/>
        </authorList>
    </citation>
    <scope>NUCLEOTIDE SEQUENCE [LARGE SCALE GENOMIC DNA]</scope>
    <source>
        <strain evidence="2 7">GS8</strain>
    </source>
</reference>
<name>A0A150MBV1_GEOSE</name>
<evidence type="ECO:0000313" key="2">
    <source>
        <dbReference type="EMBL" id="KAF6510019.1"/>
    </source>
</evidence>
<evidence type="ECO:0000313" key="3">
    <source>
        <dbReference type="EMBL" id="KYD21722.1"/>
    </source>
</evidence>
<dbReference type="EMBL" id="LQYY01000090">
    <property type="protein sequence ID" value="KYD33733.1"/>
    <property type="molecule type" value="Genomic_DNA"/>
</dbReference>
<organism evidence="3 5">
    <name type="scientific">Geobacillus stearothermophilus</name>
    <name type="common">Bacillus stearothermophilus</name>
    <dbReference type="NCBI Taxonomy" id="1422"/>
    <lineage>
        <taxon>Bacteria</taxon>
        <taxon>Bacillati</taxon>
        <taxon>Bacillota</taxon>
        <taxon>Bacilli</taxon>
        <taxon>Bacillales</taxon>
        <taxon>Anoxybacillaceae</taxon>
        <taxon>Geobacillus</taxon>
    </lineage>
</organism>
<protein>
    <submittedName>
        <fullName evidence="2">Phosphate ABC transporter periplasmic phosphate-binding protein PstS</fullName>
    </submittedName>
</protein>
<sequence length="90" mass="9244">MGLAALLMTGVLAGCGQTEKNNAGGNEGAAKKEETYSGTIALVGSTALQPLADSGGAARASRTRRKKQSSVSTKKAVLHRQAAFLYFPFG</sequence>
<keyword evidence="7" id="KW-1185">Reference proteome</keyword>
<evidence type="ECO:0000313" key="5">
    <source>
        <dbReference type="Proteomes" id="UP000075424"/>
    </source>
</evidence>
<gene>
    <name evidence="3" type="ORF">B4109_2047</name>
    <name evidence="4" type="ORF">B4114_2279</name>
    <name evidence="2" type="ORF">GS8_2176</name>
</gene>
<proteinExistence type="predicted"/>
<comment type="caution">
    <text evidence="3">The sequence shown here is derived from an EMBL/GenBank/DDBJ whole genome shotgun (WGS) entry which is preliminary data.</text>
</comment>
<dbReference type="Proteomes" id="UP000075517">
    <property type="component" value="Unassembled WGS sequence"/>
</dbReference>
<dbReference type="Proteomes" id="UP000075424">
    <property type="component" value="Unassembled WGS sequence"/>
</dbReference>
<evidence type="ECO:0000313" key="6">
    <source>
        <dbReference type="Proteomes" id="UP000075517"/>
    </source>
</evidence>